<dbReference type="EMBL" id="JARKIB010000037">
    <property type="protein sequence ID" value="KAJ7760356.1"/>
    <property type="molecule type" value="Genomic_DNA"/>
</dbReference>
<evidence type="ECO:0000313" key="3">
    <source>
        <dbReference type="EMBL" id="KAJ7760356.1"/>
    </source>
</evidence>
<name>A0AAD7JBD6_9AGAR</name>
<keyword evidence="4" id="KW-1185">Reference proteome</keyword>
<proteinExistence type="predicted"/>
<keyword evidence="1" id="KW-0812">Transmembrane</keyword>
<keyword evidence="2" id="KW-0732">Signal</keyword>
<keyword evidence="1" id="KW-0472">Membrane</keyword>
<keyword evidence="1" id="KW-1133">Transmembrane helix</keyword>
<accession>A0AAD7JBD6</accession>
<evidence type="ECO:0000256" key="2">
    <source>
        <dbReference type="SAM" id="SignalP"/>
    </source>
</evidence>
<feature type="transmembrane region" description="Helical" evidence="1">
    <location>
        <begin position="102"/>
        <end position="121"/>
    </location>
</feature>
<comment type="caution">
    <text evidence="3">The sequence shown here is derived from an EMBL/GenBank/DDBJ whole genome shotgun (WGS) entry which is preliminary data.</text>
</comment>
<reference evidence="3" key="1">
    <citation type="submission" date="2023-03" db="EMBL/GenBank/DDBJ databases">
        <title>Massive genome expansion in bonnet fungi (Mycena s.s.) driven by repeated elements and novel gene families across ecological guilds.</title>
        <authorList>
            <consortium name="Lawrence Berkeley National Laboratory"/>
            <person name="Harder C.B."/>
            <person name="Miyauchi S."/>
            <person name="Viragh M."/>
            <person name="Kuo A."/>
            <person name="Thoen E."/>
            <person name="Andreopoulos B."/>
            <person name="Lu D."/>
            <person name="Skrede I."/>
            <person name="Drula E."/>
            <person name="Henrissat B."/>
            <person name="Morin E."/>
            <person name="Kohler A."/>
            <person name="Barry K."/>
            <person name="LaButti K."/>
            <person name="Morin E."/>
            <person name="Salamov A."/>
            <person name="Lipzen A."/>
            <person name="Mereny Z."/>
            <person name="Hegedus B."/>
            <person name="Baldrian P."/>
            <person name="Stursova M."/>
            <person name="Weitz H."/>
            <person name="Taylor A."/>
            <person name="Grigoriev I.V."/>
            <person name="Nagy L.G."/>
            <person name="Martin F."/>
            <person name="Kauserud H."/>
        </authorList>
    </citation>
    <scope>NUCLEOTIDE SEQUENCE</scope>
    <source>
        <strain evidence="3">CBHHK182m</strain>
    </source>
</reference>
<evidence type="ECO:0000313" key="4">
    <source>
        <dbReference type="Proteomes" id="UP001215598"/>
    </source>
</evidence>
<feature type="signal peptide" evidence="2">
    <location>
        <begin position="1"/>
        <end position="23"/>
    </location>
</feature>
<evidence type="ECO:0008006" key="5">
    <source>
        <dbReference type="Google" id="ProtNLM"/>
    </source>
</evidence>
<feature type="transmembrane region" description="Helical" evidence="1">
    <location>
        <begin position="133"/>
        <end position="153"/>
    </location>
</feature>
<sequence>MICPYFLDLVVCFPFLLFSYAQMAPLRSPSSTLFVPFQPQRRRLPSDSRVSPAVEGLLASAVCLGLCVSVDALPRRSLCASPASITLAITGYCLREVVSGSFWSGLVANTGILLFLCSSFLRPGTSRGRGSLFAYFLGAFLAFLLFISDVRGAPCLVCCKVCFDPQVMWPNRFGLLSQLGPCC</sequence>
<gene>
    <name evidence="3" type="ORF">B0H16DRAFT_1813598</name>
</gene>
<evidence type="ECO:0000256" key="1">
    <source>
        <dbReference type="SAM" id="Phobius"/>
    </source>
</evidence>
<feature type="chain" id="PRO_5041965614" description="Transmembrane protein" evidence="2">
    <location>
        <begin position="24"/>
        <end position="183"/>
    </location>
</feature>
<dbReference type="AlphaFoldDB" id="A0AAD7JBD6"/>
<organism evidence="3 4">
    <name type="scientific">Mycena metata</name>
    <dbReference type="NCBI Taxonomy" id="1033252"/>
    <lineage>
        <taxon>Eukaryota</taxon>
        <taxon>Fungi</taxon>
        <taxon>Dikarya</taxon>
        <taxon>Basidiomycota</taxon>
        <taxon>Agaricomycotina</taxon>
        <taxon>Agaricomycetes</taxon>
        <taxon>Agaricomycetidae</taxon>
        <taxon>Agaricales</taxon>
        <taxon>Marasmiineae</taxon>
        <taxon>Mycenaceae</taxon>
        <taxon>Mycena</taxon>
    </lineage>
</organism>
<dbReference type="Proteomes" id="UP001215598">
    <property type="component" value="Unassembled WGS sequence"/>
</dbReference>
<protein>
    <recommendedName>
        <fullName evidence="5">Transmembrane protein</fullName>
    </recommendedName>
</protein>